<reference evidence="3 4" key="1">
    <citation type="submission" date="2024-10" db="EMBL/GenBank/DDBJ databases">
        <title>The Natural Products Discovery Center: Release of the First 8490 Sequenced Strains for Exploring Actinobacteria Biosynthetic Diversity.</title>
        <authorList>
            <person name="Kalkreuter E."/>
            <person name="Kautsar S.A."/>
            <person name="Yang D."/>
            <person name="Bader C.D."/>
            <person name="Teijaro C.N."/>
            <person name="Fluegel L."/>
            <person name="Davis C.M."/>
            <person name="Simpson J.R."/>
            <person name="Lauterbach L."/>
            <person name="Steele A.D."/>
            <person name="Gui C."/>
            <person name="Meng S."/>
            <person name="Li G."/>
            <person name="Viehrig K."/>
            <person name="Ye F."/>
            <person name="Su P."/>
            <person name="Kiefer A.F."/>
            <person name="Nichols A."/>
            <person name="Cepeda A.J."/>
            <person name="Yan W."/>
            <person name="Fan B."/>
            <person name="Jiang Y."/>
            <person name="Adhikari A."/>
            <person name="Zheng C.-J."/>
            <person name="Schuster L."/>
            <person name="Cowan T.M."/>
            <person name="Smanski M.J."/>
            <person name="Chevrette M.G."/>
            <person name="De Carvalho L.P.S."/>
            <person name="Shen B."/>
        </authorList>
    </citation>
    <scope>NUCLEOTIDE SEQUENCE [LARGE SCALE GENOMIC DNA]</scope>
    <source>
        <strain evidence="3 4">NPDC005497</strain>
    </source>
</reference>
<accession>A0ABW6N8P5</accession>
<evidence type="ECO:0000313" key="4">
    <source>
        <dbReference type="Proteomes" id="UP001601422"/>
    </source>
</evidence>
<organism evidence="3 4">
    <name type="scientific">Streptomyces tibetensis</name>
    <dbReference type="NCBI Taxonomy" id="2382123"/>
    <lineage>
        <taxon>Bacteria</taxon>
        <taxon>Bacillati</taxon>
        <taxon>Actinomycetota</taxon>
        <taxon>Actinomycetes</taxon>
        <taxon>Kitasatosporales</taxon>
        <taxon>Streptomycetaceae</taxon>
        <taxon>Streptomyces</taxon>
    </lineage>
</organism>
<keyword evidence="4" id="KW-1185">Reference proteome</keyword>
<sequence>MSSAGSPHRDPCGRARPDSLARPDWASAGARPSIVQGDRQSRRAAEPGELGGKNVDVVPGEGGPPVAPPRDALLQIDPLPGSSGLGATGEISMNTRSVWQQALNQLVERRTDVLHVDMSRVRFVDVAGVTDLAVTAQRLSEGQRIVLHRPPPQLPRILELFWPGIAAIEVAA</sequence>
<dbReference type="EMBL" id="JBIAJP010000012">
    <property type="protein sequence ID" value="MFF0008185.1"/>
    <property type="molecule type" value="Genomic_DNA"/>
</dbReference>
<dbReference type="Proteomes" id="UP001601422">
    <property type="component" value="Unassembled WGS sequence"/>
</dbReference>
<name>A0ABW6N8P5_9ACTN</name>
<dbReference type="InterPro" id="IPR036513">
    <property type="entry name" value="STAS_dom_sf"/>
</dbReference>
<feature type="domain" description="STAS" evidence="2">
    <location>
        <begin position="72"/>
        <end position="159"/>
    </location>
</feature>
<proteinExistence type="predicted"/>
<evidence type="ECO:0000313" key="3">
    <source>
        <dbReference type="EMBL" id="MFF0008185.1"/>
    </source>
</evidence>
<dbReference type="SUPFAM" id="SSF52091">
    <property type="entry name" value="SpoIIaa-like"/>
    <property type="match status" value="1"/>
</dbReference>
<gene>
    <name evidence="3" type="ORF">ACFYQT_32770</name>
</gene>
<dbReference type="CDD" id="cd07043">
    <property type="entry name" value="STAS_anti-anti-sigma_factors"/>
    <property type="match status" value="1"/>
</dbReference>
<dbReference type="RefSeq" id="WP_361941245.1">
    <property type="nucleotide sequence ID" value="NZ_JBEXVS010000030.1"/>
</dbReference>
<feature type="region of interest" description="Disordered" evidence="1">
    <location>
        <begin position="1"/>
        <end position="78"/>
    </location>
</feature>
<evidence type="ECO:0000259" key="2">
    <source>
        <dbReference type="PROSITE" id="PS50801"/>
    </source>
</evidence>
<protein>
    <submittedName>
        <fullName evidence="3">STAS domain-containing protein</fullName>
    </submittedName>
</protein>
<dbReference type="InterPro" id="IPR002645">
    <property type="entry name" value="STAS_dom"/>
</dbReference>
<dbReference type="PROSITE" id="PS50801">
    <property type="entry name" value="STAS"/>
    <property type="match status" value="1"/>
</dbReference>
<dbReference type="Pfam" id="PF13466">
    <property type="entry name" value="STAS_2"/>
    <property type="match status" value="1"/>
</dbReference>
<comment type="caution">
    <text evidence="3">The sequence shown here is derived from an EMBL/GenBank/DDBJ whole genome shotgun (WGS) entry which is preliminary data.</text>
</comment>
<dbReference type="InterPro" id="IPR058548">
    <property type="entry name" value="MlaB-like_STAS"/>
</dbReference>
<dbReference type="Gene3D" id="3.30.750.24">
    <property type="entry name" value="STAS domain"/>
    <property type="match status" value="1"/>
</dbReference>
<feature type="compositionally biased region" description="Basic and acidic residues" evidence="1">
    <location>
        <begin position="7"/>
        <end position="21"/>
    </location>
</feature>
<evidence type="ECO:0000256" key="1">
    <source>
        <dbReference type="SAM" id="MobiDB-lite"/>
    </source>
</evidence>